<organism evidence="2 3">
    <name type="scientific">Halolactibacillus alkaliphilus</name>
    <dbReference type="NCBI Taxonomy" id="442899"/>
    <lineage>
        <taxon>Bacteria</taxon>
        <taxon>Bacillati</taxon>
        <taxon>Bacillota</taxon>
        <taxon>Bacilli</taxon>
        <taxon>Bacillales</taxon>
        <taxon>Bacillaceae</taxon>
        <taxon>Halolactibacillus</taxon>
    </lineage>
</organism>
<feature type="transmembrane region" description="Helical" evidence="1">
    <location>
        <begin position="5"/>
        <end position="23"/>
    </location>
</feature>
<comment type="caution">
    <text evidence="2">The sequence shown here is derived from an EMBL/GenBank/DDBJ whole genome shotgun (WGS) entry which is preliminary data.</text>
</comment>
<sequence length="1072" mass="124510">MKKVLYLLIFIIIVLLLFPFIVWQMKASTSLEVLIIDYTVPDFNYREHKGIVWGLNHLKYVKEDGGEYQLAEDYLGFHPRENEAHEMENIDDRVLEAELIYLADTYGVYESDLDGVNQTGERSELIFGGLSESDVEKLERAVLTQDKTLIAEFNAFASPTEDAIRRRFTSLMGIRWDGWIGRYFDNLDMNANDELPLWMISNYEEQTEQSWDFEGAGLVFVRSDDYIVVLEEGIDFEGAGVEFKYTDLGDEKFDGGLNAYYGYWFDVIETTDANTLATYTLGLTEQGEARLVDYNISNTIPAVTLHEQNQSSLYYFAGDYADVAQTPKYYQYNWLDRINKVRSQLQLNGKQDFYFRAYLPMLKTILNETKERVDERSEESTFNNVLYEDEGIAYNSRINGEHFEVYYNEQWHQIDVKGINMGMAAPGYWPGEAAITFEQYTRWIEQIADLGANVIRVYTIHPPAFYQALWLHNQKAEHPMYLMHGVWIEEEGLEDTLDAFLPEHIEAFEQEMKDVVDVIHGNITLPEKVGHASGEYAYDISPYVIGWVLGIEWYPLMVDETNNLHENLEEFNGEFFVTENANAFEKWLAARMETLIAYQVEHYEVMQPISFTNWPTTDLLTHPAEPSLEEDLVSINPNHIHPKQSLKTGYFASYHVYPYYPDFLNYEPDYIEYIDHRGQKNNYAGYLNDLISAHEMPVLIAEFGVPASRGMTHTNPFGLNQGFHSEERQGEIVVQLFEDIMAEGALGGLMFTWQDEWFKRTWNTMQLDNPDRRPYWSNVQTNEQRFGLLSFETHKKPIDGNIEKWLEEERLATKETGVIQSVSTSYDEAFVYIMIEFDPELWESDTDLYILLNTIDNQGNETVPFLQDTLFDEGVDFVVEVASSGESRVWIDDYYDPFYYEYGFELDLMEQNDALSNNNGRFNKINLALNKPMTIPSTGEELPFEFYETGQLLKGNGNPESKDYHSLSDYMLLPDKGVFEIRLPWLLLNVKDPSLKEITGDLWKEGLDASTLIEDLYINVTVSQNEVVVDQLPKALNGVSTFIPYNWAPWEQPESKERLKRSYDVIQDYLRR</sequence>
<keyword evidence="3" id="KW-1185">Reference proteome</keyword>
<dbReference type="AlphaFoldDB" id="A0A511X0V1"/>
<keyword evidence="1" id="KW-1133">Transmembrane helix</keyword>
<name>A0A511X0V1_9BACI</name>
<reference evidence="2 3" key="1">
    <citation type="submission" date="2019-07" db="EMBL/GenBank/DDBJ databases">
        <title>Whole genome shotgun sequence of Halolactibacillus alkaliphilus NBRC 103919.</title>
        <authorList>
            <person name="Hosoyama A."/>
            <person name="Uohara A."/>
            <person name="Ohji S."/>
            <person name="Ichikawa N."/>
        </authorList>
    </citation>
    <scope>NUCLEOTIDE SEQUENCE [LARGE SCALE GENOMIC DNA]</scope>
    <source>
        <strain evidence="2 3">NBRC 103919</strain>
    </source>
</reference>
<evidence type="ECO:0000313" key="2">
    <source>
        <dbReference type="EMBL" id="GEN56574.1"/>
    </source>
</evidence>
<evidence type="ECO:0008006" key="4">
    <source>
        <dbReference type="Google" id="ProtNLM"/>
    </source>
</evidence>
<keyword evidence="1" id="KW-0472">Membrane</keyword>
<dbReference type="STRING" id="442899.SAMN05720591_10983"/>
<dbReference type="EMBL" id="BJYE01000010">
    <property type="protein sequence ID" value="GEN56574.1"/>
    <property type="molecule type" value="Genomic_DNA"/>
</dbReference>
<dbReference type="SUPFAM" id="SSF51445">
    <property type="entry name" value="(Trans)glycosidases"/>
    <property type="match status" value="1"/>
</dbReference>
<dbReference type="Gene3D" id="3.20.20.80">
    <property type="entry name" value="Glycosidases"/>
    <property type="match status" value="2"/>
</dbReference>
<gene>
    <name evidence="2" type="ORF">HAL01_10380</name>
</gene>
<protein>
    <recommendedName>
        <fullName evidence="4">Glycoside hydrolase family 2 catalytic domain-containing protein</fullName>
    </recommendedName>
</protein>
<dbReference type="RefSeq" id="WP_089801123.1">
    <property type="nucleotide sequence ID" value="NZ_BJYE01000010.1"/>
</dbReference>
<dbReference type="Proteomes" id="UP000321400">
    <property type="component" value="Unassembled WGS sequence"/>
</dbReference>
<keyword evidence="1" id="KW-0812">Transmembrane</keyword>
<dbReference type="InterPro" id="IPR017853">
    <property type="entry name" value="GH"/>
</dbReference>
<evidence type="ECO:0000256" key="1">
    <source>
        <dbReference type="SAM" id="Phobius"/>
    </source>
</evidence>
<proteinExistence type="predicted"/>
<evidence type="ECO:0000313" key="3">
    <source>
        <dbReference type="Proteomes" id="UP000321400"/>
    </source>
</evidence>
<accession>A0A511X0V1</accession>